<evidence type="ECO:0000256" key="6">
    <source>
        <dbReference type="ARBA" id="ARBA00022960"/>
    </source>
</evidence>
<dbReference type="GO" id="GO:0008360">
    <property type="term" value="P:regulation of cell shape"/>
    <property type="evidence" value="ECO:0007669"/>
    <property type="project" value="UniProtKB-KW"/>
</dbReference>
<reference evidence="12 13" key="1">
    <citation type="submission" date="2016-03" db="EMBL/GenBank/DDBJ databases">
        <authorList>
            <person name="Ploux O."/>
        </authorList>
    </citation>
    <scope>NUCLEOTIDE SEQUENCE [LARGE SCALE GENOMIC DNA]</scope>
    <source>
        <strain evidence="12 13">R0</strain>
    </source>
</reference>
<dbReference type="InterPro" id="IPR023346">
    <property type="entry name" value="Lysozyme-like_dom_sf"/>
</dbReference>
<comment type="caution">
    <text evidence="12">The sequence shown here is derived from an EMBL/GenBank/DDBJ whole genome shotgun (WGS) entry which is preliminary data.</text>
</comment>
<organism evidence="12 13">
    <name type="scientific">Bdellovibrio bacteriovorus</name>
    <dbReference type="NCBI Taxonomy" id="959"/>
    <lineage>
        <taxon>Bacteria</taxon>
        <taxon>Pseudomonadati</taxon>
        <taxon>Bdellovibrionota</taxon>
        <taxon>Bdellovibrionia</taxon>
        <taxon>Bdellovibrionales</taxon>
        <taxon>Pseudobdellovibrionaceae</taxon>
        <taxon>Bdellovibrio</taxon>
    </lineage>
</organism>
<evidence type="ECO:0000256" key="2">
    <source>
        <dbReference type="ARBA" id="ARBA00022519"/>
    </source>
</evidence>
<dbReference type="AlphaFoldDB" id="A0A150WR63"/>
<dbReference type="GO" id="GO:0009252">
    <property type="term" value="P:peptidoglycan biosynthetic process"/>
    <property type="evidence" value="ECO:0007669"/>
    <property type="project" value="UniProtKB-KW"/>
</dbReference>
<keyword evidence="13" id="KW-1185">Reference proteome</keyword>
<dbReference type="InterPro" id="IPR001264">
    <property type="entry name" value="Glyco_trans_51"/>
</dbReference>
<evidence type="ECO:0000313" key="12">
    <source>
        <dbReference type="EMBL" id="KYG66856.1"/>
    </source>
</evidence>
<keyword evidence="4" id="KW-0808">Transferase</keyword>
<keyword evidence="10" id="KW-0961">Cell wall biogenesis/degradation</keyword>
<evidence type="ECO:0000313" key="13">
    <source>
        <dbReference type="Proteomes" id="UP000075320"/>
    </source>
</evidence>
<protein>
    <submittedName>
        <fullName evidence="12">Monofunctional biosynthetic peptidoglycan transglycosylase</fullName>
    </submittedName>
</protein>
<evidence type="ECO:0000256" key="8">
    <source>
        <dbReference type="ARBA" id="ARBA00022989"/>
    </source>
</evidence>
<dbReference type="GO" id="GO:0016763">
    <property type="term" value="F:pentosyltransferase activity"/>
    <property type="evidence" value="ECO:0007669"/>
    <property type="project" value="InterPro"/>
</dbReference>
<keyword evidence="9" id="KW-0472">Membrane</keyword>
<feature type="domain" description="Glycosyl transferase family 51" evidence="11">
    <location>
        <begin position="49"/>
        <end position="218"/>
    </location>
</feature>
<proteinExistence type="predicted"/>
<keyword evidence="7" id="KW-0573">Peptidoglycan synthesis</keyword>
<evidence type="ECO:0000256" key="4">
    <source>
        <dbReference type="ARBA" id="ARBA00022679"/>
    </source>
</evidence>
<dbReference type="PANTHER" id="PTHR30400">
    <property type="entry name" value="MONOFUNCTIONAL BIOSYNTHETIC PEPTIDOGLYCAN TRANSGLYCOSYLASE"/>
    <property type="match status" value="1"/>
</dbReference>
<dbReference type="Gene3D" id="1.10.3810.10">
    <property type="entry name" value="Biosynthetic peptidoglycan transglycosylase-like"/>
    <property type="match status" value="1"/>
</dbReference>
<dbReference type="InterPro" id="IPR036950">
    <property type="entry name" value="PBP_transglycosylase"/>
</dbReference>
<gene>
    <name evidence="12" type="ORF">AZI86_07415</name>
</gene>
<evidence type="ECO:0000256" key="7">
    <source>
        <dbReference type="ARBA" id="ARBA00022984"/>
    </source>
</evidence>
<keyword evidence="5" id="KW-0812">Transmembrane</keyword>
<dbReference type="Proteomes" id="UP000075320">
    <property type="component" value="Unassembled WGS sequence"/>
</dbReference>
<evidence type="ECO:0000256" key="9">
    <source>
        <dbReference type="ARBA" id="ARBA00023136"/>
    </source>
</evidence>
<dbReference type="PANTHER" id="PTHR30400:SF0">
    <property type="entry name" value="BIOSYNTHETIC PEPTIDOGLYCAN TRANSGLYCOSYLASE"/>
    <property type="match status" value="1"/>
</dbReference>
<dbReference type="GO" id="GO:0016020">
    <property type="term" value="C:membrane"/>
    <property type="evidence" value="ECO:0007669"/>
    <property type="project" value="InterPro"/>
</dbReference>
<dbReference type="OrthoDB" id="5290517at2"/>
<evidence type="ECO:0000256" key="3">
    <source>
        <dbReference type="ARBA" id="ARBA00022676"/>
    </source>
</evidence>
<keyword evidence="6" id="KW-0133">Cell shape</keyword>
<evidence type="ECO:0000259" key="11">
    <source>
        <dbReference type="Pfam" id="PF00912"/>
    </source>
</evidence>
<name>A0A150WR63_BDEBC</name>
<keyword evidence="2" id="KW-0997">Cell inner membrane</keyword>
<evidence type="ECO:0000256" key="10">
    <source>
        <dbReference type="ARBA" id="ARBA00023316"/>
    </source>
</evidence>
<dbReference type="InterPro" id="IPR011812">
    <property type="entry name" value="Pep_trsgly"/>
</dbReference>
<evidence type="ECO:0000256" key="1">
    <source>
        <dbReference type="ARBA" id="ARBA00022475"/>
    </source>
</evidence>
<dbReference type="Pfam" id="PF00912">
    <property type="entry name" value="Transgly"/>
    <property type="match status" value="1"/>
</dbReference>
<dbReference type="GO" id="GO:0071555">
    <property type="term" value="P:cell wall organization"/>
    <property type="evidence" value="ECO:0007669"/>
    <property type="project" value="UniProtKB-KW"/>
</dbReference>
<keyword evidence="8" id="KW-1133">Transmembrane helix</keyword>
<dbReference type="EMBL" id="LUKE01000001">
    <property type="protein sequence ID" value="KYG66856.1"/>
    <property type="molecule type" value="Genomic_DNA"/>
</dbReference>
<evidence type="ECO:0000256" key="5">
    <source>
        <dbReference type="ARBA" id="ARBA00022692"/>
    </source>
</evidence>
<sequence>MMKHAIFFILGFITLITVALVTLLNWLPSSAEIRGCMITRMYQVELCPTSKNYVPLKKISPYLQKVVVLTEDSSFYDHKGFDWASLEKNARAGWETGVFKRGGSTITQQLAKNMYLNKDRTFIRKALEAIITDRIEHTLSKKEILERYLNVVEFGKNIYGIKAAAQYYFKKTPAELNVVESAFFAMVLPNPVKYSQSYYRKELTGFAKKRLSEIIDNMYRYNRINEAEYNEAVYQLSYFFQAEPLPAEMNVPADEVPTLEELEAGEPMDAEEVEVQE</sequence>
<accession>A0A150WR63</accession>
<dbReference type="GO" id="GO:0009274">
    <property type="term" value="C:peptidoglycan-based cell wall"/>
    <property type="evidence" value="ECO:0007669"/>
    <property type="project" value="InterPro"/>
</dbReference>
<keyword evidence="1" id="KW-1003">Cell membrane</keyword>
<keyword evidence="3" id="KW-0328">Glycosyltransferase</keyword>
<dbReference type="SUPFAM" id="SSF53955">
    <property type="entry name" value="Lysozyme-like"/>
    <property type="match status" value="1"/>
</dbReference>